<dbReference type="CDD" id="cd00167">
    <property type="entry name" value="SANT"/>
    <property type="match status" value="2"/>
</dbReference>
<dbReference type="GO" id="GO:0043565">
    <property type="term" value="F:sequence-specific DNA binding"/>
    <property type="evidence" value="ECO:0007669"/>
    <property type="project" value="InterPro"/>
</dbReference>
<sequence>MANQSALQTERLRRGPWLEAEDRQLTIFVTRMGERKWDLIAKASGLERSGKSCRFRWLNYLRPNLKRDRINSEEEEIILKLHKKWGNKWSRIAQWLPGRTDNEIKNYWRSHLRKKFPIQLEGNKVEHGKQEKVSLKKCGLLGSPNRHDHNERKDIPFCNISCNHFDFGFSNFEITSSPYEIRVSNWISHQLKNGKPEVIDHHEDCNSLDFCFCYPNMNFAERDDLTDHFWDSLASLWDME</sequence>
<dbReference type="GeneID" id="103486512"/>
<dbReference type="AlphaFoldDB" id="A0A1S3B717"/>
<evidence type="ECO:0000313" key="9">
    <source>
        <dbReference type="Proteomes" id="UP001652600"/>
    </source>
</evidence>
<evidence type="ECO:0000256" key="1">
    <source>
        <dbReference type="ARBA" id="ARBA00004123"/>
    </source>
</evidence>
<dbReference type="InterPro" id="IPR009057">
    <property type="entry name" value="Homeodomain-like_sf"/>
</dbReference>
<feature type="domain" description="HTH myb-type" evidence="8">
    <location>
        <begin position="62"/>
        <end position="116"/>
    </location>
</feature>
<feature type="domain" description="Myb-like" evidence="7">
    <location>
        <begin position="62"/>
        <end position="112"/>
    </location>
</feature>
<evidence type="ECO:0000256" key="5">
    <source>
        <dbReference type="ARBA" id="ARBA00023163"/>
    </source>
</evidence>
<dbReference type="InterPro" id="IPR001005">
    <property type="entry name" value="SANT/Myb"/>
</dbReference>
<comment type="subcellular location">
    <subcellularLocation>
        <location evidence="1">Nucleus</location>
    </subcellularLocation>
</comment>
<evidence type="ECO:0000256" key="6">
    <source>
        <dbReference type="ARBA" id="ARBA00023242"/>
    </source>
</evidence>
<evidence type="ECO:0000259" key="7">
    <source>
        <dbReference type="PROSITE" id="PS50090"/>
    </source>
</evidence>
<dbReference type="RefSeq" id="XP_008442723.2">
    <property type="nucleotide sequence ID" value="XM_008444501.3"/>
</dbReference>
<dbReference type="KEGG" id="cmo:103486512"/>
<evidence type="ECO:0000256" key="2">
    <source>
        <dbReference type="ARBA" id="ARBA00022737"/>
    </source>
</evidence>
<dbReference type="InterPro" id="IPR017930">
    <property type="entry name" value="Myb_dom"/>
</dbReference>
<dbReference type="GO" id="GO:0003700">
    <property type="term" value="F:DNA-binding transcription factor activity"/>
    <property type="evidence" value="ECO:0007669"/>
    <property type="project" value="InterPro"/>
</dbReference>
<keyword evidence="5" id="KW-0804">Transcription</keyword>
<dbReference type="SMART" id="SM00717">
    <property type="entry name" value="SANT"/>
    <property type="match status" value="2"/>
</dbReference>
<dbReference type="Gramene" id="MELO3C009376.2.1">
    <property type="protein sequence ID" value="MELO3C009376.2.1"/>
    <property type="gene ID" value="MELO3C009376.2"/>
</dbReference>
<feature type="domain" description="HTH myb-type" evidence="8">
    <location>
        <begin position="9"/>
        <end position="61"/>
    </location>
</feature>
<dbReference type="eggNOG" id="KOG0048">
    <property type="taxonomic scope" value="Eukaryota"/>
</dbReference>
<dbReference type="SUPFAM" id="SSF46689">
    <property type="entry name" value="Homeodomain-like"/>
    <property type="match status" value="1"/>
</dbReference>
<keyword evidence="6" id="KW-0539">Nucleus</keyword>
<dbReference type="PANTHER" id="PTHR45675">
    <property type="entry name" value="MYB TRANSCRIPTION FACTOR-RELATED-RELATED"/>
    <property type="match status" value="1"/>
</dbReference>
<evidence type="ECO:0000256" key="3">
    <source>
        <dbReference type="ARBA" id="ARBA00023015"/>
    </source>
</evidence>
<dbReference type="GO" id="GO:0005634">
    <property type="term" value="C:nucleus"/>
    <property type="evidence" value="ECO:0007669"/>
    <property type="project" value="UniProtKB-SubCell"/>
</dbReference>
<dbReference type="PROSITE" id="PS50090">
    <property type="entry name" value="MYB_LIKE"/>
    <property type="match status" value="2"/>
</dbReference>
<dbReference type="PROSITE" id="PS51294">
    <property type="entry name" value="HTH_MYB"/>
    <property type="match status" value="2"/>
</dbReference>
<dbReference type="InParanoid" id="A0A1S3B717"/>
<feature type="domain" description="Myb-like" evidence="7">
    <location>
        <begin position="9"/>
        <end position="61"/>
    </location>
</feature>
<dbReference type="Proteomes" id="UP001652600">
    <property type="component" value="Chromosome 4"/>
</dbReference>
<accession>A0A1S3B717</accession>
<protein>
    <submittedName>
        <fullName evidence="10">Transcription factor MYB27-like</fullName>
    </submittedName>
</protein>
<evidence type="ECO:0000259" key="8">
    <source>
        <dbReference type="PROSITE" id="PS51294"/>
    </source>
</evidence>
<dbReference type="PANTHER" id="PTHR45675:SF8">
    <property type="entry name" value="TRANSCRIPTION FACTOR MYB27"/>
    <property type="match status" value="1"/>
</dbReference>
<dbReference type="Pfam" id="PF00249">
    <property type="entry name" value="Myb_DNA-binding"/>
    <property type="match status" value="2"/>
</dbReference>
<reference evidence="10" key="1">
    <citation type="submission" date="2025-08" db="UniProtKB">
        <authorList>
            <consortium name="RefSeq"/>
        </authorList>
    </citation>
    <scope>IDENTIFICATION</scope>
    <source>
        <tissue evidence="10">Stem</tissue>
    </source>
</reference>
<gene>
    <name evidence="10" type="primary">LOC103486512</name>
</gene>
<dbReference type="InterPro" id="IPR044676">
    <property type="entry name" value="EOBI/EOBII-like_plant"/>
</dbReference>
<keyword evidence="3" id="KW-0805">Transcription regulation</keyword>
<keyword evidence="9" id="KW-1185">Reference proteome</keyword>
<dbReference type="Gene3D" id="1.10.10.60">
    <property type="entry name" value="Homeodomain-like"/>
    <property type="match status" value="2"/>
</dbReference>
<name>A0A1S3B717_CUCME</name>
<keyword evidence="4" id="KW-0238">DNA-binding</keyword>
<proteinExistence type="predicted"/>
<organism evidence="9 10">
    <name type="scientific">Cucumis melo</name>
    <name type="common">Muskmelon</name>
    <dbReference type="NCBI Taxonomy" id="3656"/>
    <lineage>
        <taxon>Eukaryota</taxon>
        <taxon>Viridiplantae</taxon>
        <taxon>Streptophyta</taxon>
        <taxon>Embryophyta</taxon>
        <taxon>Tracheophyta</taxon>
        <taxon>Spermatophyta</taxon>
        <taxon>Magnoliopsida</taxon>
        <taxon>eudicotyledons</taxon>
        <taxon>Gunneridae</taxon>
        <taxon>Pentapetalae</taxon>
        <taxon>rosids</taxon>
        <taxon>fabids</taxon>
        <taxon>Cucurbitales</taxon>
        <taxon>Cucurbitaceae</taxon>
        <taxon>Benincaseae</taxon>
        <taxon>Cucumis</taxon>
    </lineage>
</organism>
<evidence type="ECO:0000313" key="10">
    <source>
        <dbReference type="RefSeq" id="XP_008442723.2"/>
    </source>
</evidence>
<keyword evidence="2" id="KW-0677">Repeat</keyword>
<evidence type="ECO:0000256" key="4">
    <source>
        <dbReference type="ARBA" id="ARBA00023125"/>
    </source>
</evidence>